<protein>
    <recommendedName>
        <fullName evidence="1">Metallo-beta-lactamase domain-containing protein</fullName>
    </recommendedName>
</protein>
<evidence type="ECO:0000259" key="1">
    <source>
        <dbReference type="SMART" id="SM00849"/>
    </source>
</evidence>
<dbReference type="InterPro" id="IPR036866">
    <property type="entry name" value="RibonucZ/Hydroxyglut_hydro"/>
</dbReference>
<dbReference type="AlphaFoldDB" id="A0A3N4L103"/>
<evidence type="ECO:0000313" key="2">
    <source>
        <dbReference type="EMBL" id="RPB14251.1"/>
    </source>
</evidence>
<dbReference type="EMBL" id="ML119118">
    <property type="protein sequence ID" value="RPB14251.1"/>
    <property type="molecule type" value="Genomic_DNA"/>
</dbReference>
<dbReference type="SMART" id="SM00849">
    <property type="entry name" value="Lactamase_B"/>
    <property type="match status" value="1"/>
</dbReference>
<evidence type="ECO:0000313" key="3">
    <source>
        <dbReference type="Proteomes" id="UP000277580"/>
    </source>
</evidence>
<dbReference type="OrthoDB" id="17458at2759"/>
<proteinExistence type="predicted"/>
<dbReference type="PANTHER" id="PTHR36839">
    <property type="entry name" value="METALLO-BETA-LACTAMASE FAMILY PROTEIN (AFU_ORTHOLOGUE AFUA_5G12770)"/>
    <property type="match status" value="1"/>
</dbReference>
<dbReference type="Proteomes" id="UP000277580">
    <property type="component" value="Unassembled WGS sequence"/>
</dbReference>
<reference evidence="2 3" key="1">
    <citation type="journal article" date="2018" name="Nat. Ecol. Evol.">
        <title>Pezizomycetes genomes reveal the molecular basis of ectomycorrhizal truffle lifestyle.</title>
        <authorList>
            <person name="Murat C."/>
            <person name="Payen T."/>
            <person name="Noel B."/>
            <person name="Kuo A."/>
            <person name="Morin E."/>
            <person name="Chen J."/>
            <person name="Kohler A."/>
            <person name="Krizsan K."/>
            <person name="Balestrini R."/>
            <person name="Da Silva C."/>
            <person name="Montanini B."/>
            <person name="Hainaut M."/>
            <person name="Levati E."/>
            <person name="Barry K.W."/>
            <person name="Belfiori B."/>
            <person name="Cichocki N."/>
            <person name="Clum A."/>
            <person name="Dockter R.B."/>
            <person name="Fauchery L."/>
            <person name="Guy J."/>
            <person name="Iotti M."/>
            <person name="Le Tacon F."/>
            <person name="Lindquist E.A."/>
            <person name="Lipzen A."/>
            <person name="Malagnac F."/>
            <person name="Mello A."/>
            <person name="Molinier V."/>
            <person name="Miyauchi S."/>
            <person name="Poulain J."/>
            <person name="Riccioni C."/>
            <person name="Rubini A."/>
            <person name="Sitrit Y."/>
            <person name="Splivallo R."/>
            <person name="Traeger S."/>
            <person name="Wang M."/>
            <person name="Zifcakova L."/>
            <person name="Wipf D."/>
            <person name="Zambonelli A."/>
            <person name="Paolocci F."/>
            <person name="Nowrousian M."/>
            <person name="Ottonello S."/>
            <person name="Baldrian P."/>
            <person name="Spatafora J.W."/>
            <person name="Henrissat B."/>
            <person name="Nagy L.G."/>
            <person name="Aury J.M."/>
            <person name="Wincker P."/>
            <person name="Grigoriev I.V."/>
            <person name="Bonfante P."/>
            <person name="Martin F.M."/>
        </authorList>
    </citation>
    <scope>NUCLEOTIDE SEQUENCE [LARGE SCALE GENOMIC DNA]</scope>
    <source>
        <strain evidence="2 3">CCBAS932</strain>
    </source>
</reference>
<keyword evidence="3" id="KW-1185">Reference proteome</keyword>
<dbReference type="Gene3D" id="3.60.15.10">
    <property type="entry name" value="Ribonuclease Z/Hydroxyacylglutathione hydrolase-like"/>
    <property type="match status" value="1"/>
</dbReference>
<gene>
    <name evidence="2" type="ORF">P167DRAFT_552525</name>
</gene>
<sequence length="317" mass="35765">MASDSDDSLLICTACGTQFDTDDRTSLARCRICDDPRQFVPPSGQTFTTLGELKYSGNYYNKTARDPENNLIISIWTEPKFAIGQRAFLIQTERGNILWDLIAYLDQDTIDMIDILGGLKAIIISHPHYYTTYAVWARTFNCPVYIATADYSWLCRHDDTISLREIHSPTFQPLQGYSGLVAIRVGGHFPGSMVLHYKPGAVLFIADSIVTVPSALYHVDRLPGTATYSFMWSIPNMIPLPPSKIMKIIKRLEGYQYKSTFGAFNGLDVRTSAESGSVMKRMVESAKIAVGAMLEWDKDELDTKWEELWSLENTERI</sequence>
<accession>A0A3N4L103</accession>
<feature type="domain" description="Metallo-beta-lactamase" evidence="1">
    <location>
        <begin position="84"/>
        <end position="249"/>
    </location>
</feature>
<dbReference type="STRING" id="1392247.A0A3N4L103"/>
<name>A0A3N4L103_9PEZI</name>
<dbReference type="InParanoid" id="A0A3N4L103"/>
<dbReference type="SUPFAM" id="SSF56281">
    <property type="entry name" value="Metallo-hydrolase/oxidoreductase"/>
    <property type="match status" value="1"/>
</dbReference>
<dbReference type="InterPro" id="IPR001279">
    <property type="entry name" value="Metallo-B-lactamas"/>
</dbReference>
<dbReference type="PANTHER" id="PTHR36839:SF1">
    <property type="entry name" value="METALLO-BETA-LACTAMASE FAMILY PROTEIN (AFU_ORTHOLOGUE AFUA_5G12770)"/>
    <property type="match status" value="1"/>
</dbReference>
<organism evidence="2 3">
    <name type="scientific">Morchella conica CCBAS932</name>
    <dbReference type="NCBI Taxonomy" id="1392247"/>
    <lineage>
        <taxon>Eukaryota</taxon>
        <taxon>Fungi</taxon>
        <taxon>Dikarya</taxon>
        <taxon>Ascomycota</taxon>
        <taxon>Pezizomycotina</taxon>
        <taxon>Pezizomycetes</taxon>
        <taxon>Pezizales</taxon>
        <taxon>Morchellaceae</taxon>
        <taxon>Morchella</taxon>
    </lineage>
</organism>